<evidence type="ECO:0000259" key="2">
    <source>
        <dbReference type="PROSITE" id="PS50006"/>
    </source>
</evidence>
<feature type="compositionally biased region" description="Basic and acidic residues" evidence="1">
    <location>
        <begin position="195"/>
        <end position="210"/>
    </location>
</feature>
<gene>
    <name evidence="3" type="ORF">Fuma_04429</name>
</gene>
<organism evidence="3 4">
    <name type="scientific">Fuerstiella marisgermanici</name>
    <dbReference type="NCBI Taxonomy" id="1891926"/>
    <lineage>
        <taxon>Bacteria</taxon>
        <taxon>Pseudomonadati</taxon>
        <taxon>Planctomycetota</taxon>
        <taxon>Planctomycetia</taxon>
        <taxon>Planctomycetales</taxon>
        <taxon>Planctomycetaceae</taxon>
        <taxon>Fuerstiella</taxon>
    </lineage>
</organism>
<evidence type="ECO:0000313" key="3">
    <source>
        <dbReference type="EMBL" id="APZ94790.1"/>
    </source>
</evidence>
<dbReference type="EMBL" id="CP017641">
    <property type="protein sequence ID" value="APZ94790.1"/>
    <property type="molecule type" value="Genomic_DNA"/>
</dbReference>
<reference evidence="3 4" key="1">
    <citation type="journal article" date="2016" name="Front. Microbiol.">
        <title>Fuerstia marisgermanicae gen. nov., sp. nov., an Unusual Member of the Phylum Planctomycetes from the German Wadden Sea.</title>
        <authorList>
            <person name="Kohn T."/>
            <person name="Heuer A."/>
            <person name="Jogler M."/>
            <person name="Vollmers J."/>
            <person name="Boedeker C."/>
            <person name="Bunk B."/>
            <person name="Rast P."/>
            <person name="Borchert D."/>
            <person name="Glockner I."/>
            <person name="Freese H.M."/>
            <person name="Klenk H.P."/>
            <person name="Overmann J."/>
            <person name="Kaster A.K."/>
            <person name="Rohde M."/>
            <person name="Wiegand S."/>
            <person name="Jogler C."/>
        </authorList>
    </citation>
    <scope>NUCLEOTIDE SEQUENCE [LARGE SCALE GENOMIC DNA]</scope>
    <source>
        <strain evidence="3 4">NH11</strain>
    </source>
</reference>
<dbReference type="PANTHER" id="PTHR23308">
    <property type="entry name" value="NUCLEAR INHIBITOR OF PROTEIN PHOSPHATASE-1"/>
    <property type="match status" value="1"/>
</dbReference>
<dbReference type="KEGG" id="fmr:Fuma_04429"/>
<feature type="region of interest" description="Disordered" evidence="1">
    <location>
        <begin position="195"/>
        <end position="222"/>
    </location>
</feature>
<dbReference type="Gene3D" id="2.60.200.20">
    <property type="match status" value="1"/>
</dbReference>
<dbReference type="RefSeq" id="WP_077026049.1">
    <property type="nucleotide sequence ID" value="NZ_CP017641.1"/>
</dbReference>
<feature type="region of interest" description="Disordered" evidence="1">
    <location>
        <begin position="119"/>
        <end position="167"/>
    </location>
</feature>
<keyword evidence="4" id="KW-1185">Reference proteome</keyword>
<dbReference type="STRING" id="1891926.Fuma_04429"/>
<name>A0A1P8WL53_9PLAN</name>
<dbReference type="PROSITE" id="PS50006">
    <property type="entry name" value="FHA_DOMAIN"/>
    <property type="match status" value="1"/>
</dbReference>
<proteinExistence type="predicted"/>
<dbReference type="InterPro" id="IPR050923">
    <property type="entry name" value="Cell_Proc_Reg/RNA_Proc"/>
</dbReference>
<dbReference type="Pfam" id="PF00498">
    <property type="entry name" value="FHA"/>
    <property type="match status" value="1"/>
</dbReference>
<feature type="region of interest" description="Disordered" evidence="1">
    <location>
        <begin position="283"/>
        <end position="309"/>
    </location>
</feature>
<dbReference type="AlphaFoldDB" id="A0A1P8WL53"/>
<dbReference type="CDD" id="cd00060">
    <property type="entry name" value="FHA"/>
    <property type="match status" value="1"/>
</dbReference>
<dbReference type="InterPro" id="IPR008984">
    <property type="entry name" value="SMAD_FHA_dom_sf"/>
</dbReference>
<dbReference type="SMART" id="SM00240">
    <property type="entry name" value="FHA"/>
    <property type="match status" value="1"/>
</dbReference>
<evidence type="ECO:0000313" key="4">
    <source>
        <dbReference type="Proteomes" id="UP000187735"/>
    </source>
</evidence>
<sequence length="309" mass="32802">MKVVLELQDQPSNIKKVTVRHDIVIGRGADCNLRLSAPQVSRRHCFLRISEDSATVTDLESSNGTYLNGQRLTSSKRYTLEDGASLAIGPVQFTIRVLSEVLAPEVLEVGVNDARIESESAQTDGGTPPDNEVAAAAAGGTGANDPSSMNFAIESGGHAADEDDPTTDYLATDSADGDNQFDDGSDSVVSIIDDRDVPPVEPKHTSREPDTIASSANGGIGGRVDAELADDGFELLSADEVQEVDAEDETVNIEGDDAAGMNQDFLHVADDELLVDEDDVSPELPAADRQSSSDENLEDDLRDFLNGLD</sequence>
<dbReference type="SUPFAM" id="SSF49879">
    <property type="entry name" value="SMAD/FHA domain"/>
    <property type="match status" value="1"/>
</dbReference>
<evidence type="ECO:0000256" key="1">
    <source>
        <dbReference type="SAM" id="MobiDB-lite"/>
    </source>
</evidence>
<feature type="domain" description="FHA" evidence="2">
    <location>
        <begin position="23"/>
        <end position="72"/>
    </location>
</feature>
<dbReference type="OrthoDB" id="9816434at2"/>
<dbReference type="Proteomes" id="UP000187735">
    <property type="component" value="Chromosome"/>
</dbReference>
<dbReference type="InterPro" id="IPR000253">
    <property type="entry name" value="FHA_dom"/>
</dbReference>
<protein>
    <submittedName>
        <fullName evidence="3">Type VI secretion system FHA domain protein</fullName>
    </submittedName>
</protein>
<accession>A0A1P8WL53</accession>